<keyword evidence="3" id="KW-0862">Zinc</keyword>
<dbReference type="SUPFAM" id="SSF144232">
    <property type="entry name" value="HIT/MYND zinc finger-like"/>
    <property type="match status" value="1"/>
</dbReference>
<keyword evidence="7" id="KW-1185">Reference proteome</keyword>
<dbReference type="OrthoDB" id="341421at2759"/>
<dbReference type="Proteomes" id="UP000623467">
    <property type="component" value="Unassembled WGS sequence"/>
</dbReference>
<dbReference type="PROSITE" id="PS50865">
    <property type="entry name" value="ZF_MYND_2"/>
    <property type="match status" value="1"/>
</dbReference>
<dbReference type="Pfam" id="PF01753">
    <property type="entry name" value="zf-MYND"/>
    <property type="match status" value="1"/>
</dbReference>
<evidence type="ECO:0000313" key="7">
    <source>
        <dbReference type="Proteomes" id="UP000623467"/>
    </source>
</evidence>
<comment type="caution">
    <text evidence="6">The sequence shown here is derived from an EMBL/GenBank/DDBJ whole genome shotgun (WGS) entry which is preliminary data.</text>
</comment>
<feature type="domain" description="MYND-type" evidence="5">
    <location>
        <begin position="263"/>
        <end position="306"/>
    </location>
</feature>
<dbReference type="AlphaFoldDB" id="A0A8H6XKA1"/>
<dbReference type="PROSITE" id="PS01360">
    <property type="entry name" value="ZF_MYND_1"/>
    <property type="match status" value="1"/>
</dbReference>
<protein>
    <submittedName>
        <fullName evidence="6">MYND-type domain-containing protein</fullName>
    </submittedName>
</protein>
<evidence type="ECO:0000256" key="4">
    <source>
        <dbReference type="PROSITE-ProRule" id="PRU00134"/>
    </source>
</evidence>
<dbReference type="GO" id="GO:0008270">
    <property type="term" value="F:zinc ion binding"/>
    <property type="evidence" value="ECO:0007669"/>
    <property type="project" value="UniProtKB-KW"/>
</dbReference>
<evidence type="ECO:0000256" key="2">
    <source>
        <dbReference type="ARBA" id="ARBA00022771"/>
    </source>
</evidence>
<organism evidence="6 7">
    <name type="scientific">Mycena sanguinolenta</name>
    <dbReference type="NCBI Taxonomy" id="230812"/>
    <lineage>
        <taxon>Eukaryota</taxon>
        <taxon>Fungi</taxon>
        <taxon>Dikarya</taxon>
        <taxon>Basidiomycota</taxon>
        <taxon>Agaricomycotina</taxon>
        <taxon>Agaricomycetes</taxon>
        <taxon>Agaricomycetidae</taxon>
        <taxon>Agaricales</taxon>
        <taxon>Marasmiineae</taxon>
        <taxon>Mycenaceae</taxon>
        <taxon>Mycena</taxon>
    </lineage>
</organism>
<keyword evidence="2 4" id="KW-0863">Zinc-finger</keyword>
<accession>A0A8H6XKA1</accession>
<evidence type="ECO:0000256" key="3">
    <source>
        <dbReference type="ARBA" id="ARBA00022833"/>
    </source>
</evidence>
<sequence>MEAFGSAFAGLPYFNPLMMVNRSETCAATKLAQCRFLGVNMNDISEKFHRGPEHSPDLTEDEWRARKTVIEQVERLTETQHLPWLPILSKYEIARGSAKKERDWGHLLFINGTTTRYLLVMIFPDECQCGNFSHHDYDALTKYHANKLLCLAKYIWHTEQPPDWIRATYLTPTSGYNIPTAFVQWLQKEHNDGTALAGLKRCYHIDVKDVVPALTLSEVERIDAVLKRSEAEKTPVAVRNALIGKEKPDVHGEAWKAGVVRSCAFCDTMPAPGGILKLMTCSRCKLVQYCSKECQAKAWPAHKHFCKKPTA</sequence>
<name>A0A8H6XKA1_9AGAR</name>
<evidence type="ECO:0000256" key="1">
    <source>
        <dbReference type="ARBA" id="ARBA00022723"/>
    </source>
</evidence>
<gene>
    <name evidence="6" type="ORF">MSAN_01992500</name>
</gene>
<keyword evidence="1" id="KW-0479">Metal-binding</keyword>
<evidence type="ECO:0000313" key="6">
    <source>
        <dbReference type="EMBL" id="KAF7342773.1"/>
    </source>
</evidence>
<evidence type="ECO:0000259" key="5">
    <source>
        <dbReference type="PROSITE" id="PS50865"/>
    </source>
</evidence>
<proteinExistence type="predicted"/>
<dbReference type="Gene3D" id="6.10.140.2220">
    <property type="match status" value="1"/>
</dbReference>
<reference evidence="6" key="1">
    <citation type="submission" date="2020-05" db="EMBL/GenBank/DDBJ databases">
        <title>Mycena genomes resolve the evolution of fungal bioluminescence.</title>
        <authorList>
            <person name="Tsai I.J."/>
        </authorList>
    </citation>
    <scope>NUCLEOTIDE SEQUENCE</scope>
    <source>
        <strain evidence="6">160909Yilan</strain>
    </source>
</reference>
<dbReference type="InterPro" id="IPR002893">
    <property type="entry name" value="Znf_MYND"/>
</dbReference>
<dbReference type="EMBL" id="JACAZH010000024">
    <property type="protein sequence ID" value="KAF7342773.1"/>
    <property type="molecule type" value="Genomic_DNA"/>
</dbReference>